<evidence type="ECO:0000256" key="1">
    <source>
        <dbReference type="SAM" id="MobiDB-lite"/>
    </source>
</evidence>
<organism evidence="2 3">
    <name type="scientific">Methylocella tundrae</name>
    <dbReference type="NCBI Taxonomy" id="227605"/>
    <lineage>
        <taxon>Bacteria</taxon>
        <taxon>Pseudomonadati</taxon>
        <taxon>Pseudomonadota</taxon>
        <taxon>Alphaproteobacteria</taxon>
        <taxon>Hyphomicrobiales</taxon>
        <taxon>Beijerinckiaceae</taxon>
        <taxon>Methylocella</taxon>
    </lineage>
</organism>
<accession>A0A4U8Z2D0</accession>
<dbReference type="KEGG" id="mtun:MTUNDRAET4_2581"/>
<feature type="region of interest" description="Disordered" evidence="1">
    <location>
        <begin position="31"/>
        <end position="55"/>
    </location>
</feature>
<proteinExistence type="predicted"/>
<reference evidence="2 3" key="1">
    <citation type="submission" date="2019-03" db="EMBL/GenBank/DDBJ databases">
        <authorList>
            <person name="Kox A.R. M."/>
        </authorList>
    </citation>
    <scope>NUCLEOTIDE SEQUENCE [LARGE SCALE GENOMIC DNA]</scope>
    <source>
        <strain evidence="2">MTUNDRAET4 annotated genome</strain>
    </source>
</reference>
<evidence type="ECO:0000313" key="2">
    <source>
        <dbReference type="EMBL" id="VFU09468.1"/>
    </source>
</evidence>
<gene>
    <name evidence="2" type="ORF">MTUNDRAET4_2581</name>
</gene>
<sequence length="55" mass="5759">MKTHQLPLSSPAAEILTLRAYQEASVNPLLPPQIGEIQDKSGSGGAKAGRPHPQA</sequence>
<protein>
    <submittedName>
        <fullName evidence="2">Uncharacterized protein</fullName>
    </submittedName>
</protein>
<name>A0A4U8Z2D0_METTU</name>
<dbReference type="Proteomes" id="UP000294360">
    <property type="component" value="Chromosome"/>
</dbReference>
<evidence type="ECO:0000313" key="3">
    <source>
        <dbReference type="Proteomes" id="UP000294360"/>
    </source>
</evidence>
<dbReference type="AlphaFoldDB" id="A0A4U8Z2D0"/>
<dbReference type="EMBL" id="LR536450">
    <property type="protein sequence ID" value="VFU09468.1"/>
    <property type="molecule type" value="Genomic_DNA"/>
</dbReference>